<feature type="region of interest" description="Disordered" evidence="1">
    <location>
        <begin position="75"/>
        <end position="96"/>
    </location>
</feature>
<name>A0ABW4PQ99_9ACTN</name>
<dbReference type="RefSeq" id="WP_380903320.1">
    <property type="nucleotide sequence ID" value="NZ_JBHUFU010000015.1"/>
</dbReference>
<evidence type="ECO:0000256" key="1">
    <source>
        <dbReference type="SAM" id="MobiDB-lite"/>
    </source>
</evidence>
<evidence type="ECO:0000313" key="2">
    <source>
        <dbReference type="EMBL" id="MFD1832427.1"/>
    </source>
</evidence>
<protein>
    <submittedName>
        <fullName evidence="2">Uncharacterized protein</fullName>
    </submittedName>
</protein>
<gene>
    <name evidence="2" type="ORF">ACFSJS_22665</name>
</gene>
<accession>A0ABW4PQ99</accession>
<sequence>MRSDRMVSMAEAEGGPDMVSFRELARRLVADGVVERITHQRVSQLSRDDPEFPPTIKVGRSKAVDYRLAAPYFRTRKSRQGQRTDLLRERPPAEGE</sequence>
<organism evidence="2 3">
    <name type="scientific">Streptomyces desertarenae</name>
    <dbReference type="NCBI Taxonomy" id="2666184"/>
    <lineage>
        <taxon>Bacteria</taxon>
        <taxon>Bacillati</taxon>
        <taxon>Actinomycetota</taxon>
        <taxon>Actinomycetes</taxon>
        <taxon>Kitasatosporales</taxon>
        <taxon>Streptomycetaceae</taxon>
        <taxon>Streptomyces</taxon>
    </lineage>
</organism>
<proteinExistence type="predicted"/>
<evidence type="ECO:0000313" key="3">
    <source>
        <dbReference type="Proteomes" id="UP001597365"/>
    </source>
</evidence>
<comment type="caution">
    <text evidence="2">The sequence shown here is derived from an EMBL/GenBank/DDBJ whole genome shotgun (WGS) entry which is preliminary data.</text>
</comment>
<dbReference type="EMBL" id="JBHUFU010000015">
    <property type="protein sequence ID" value="MFD1832427.1"/>
    <property type="molecule type" value="Genomic_DNA"/>
</dbReference>
<reference evidence="3" key="1">
    <citation type="journal article" date="2019" name="Int. J. Syst. Evol. Microbiol.">
        <title>The Global Catalogue of Microorganisms (GCM) 10K type strain sequencing project: providing services to taxonomists for standard genome sequencing and annotation.</title>
        <authorList>
            <consortium name="The Broad Institute Genomics Platform"/>
            <consortium name="The Broad Institute Genome Sequencing Center for Infectious Disease"/>
            <person name="Wu L."/>
            <person name="Ma J."/>
        </authorList>
    </citation>
    <scope>NUCLEOTIDE SEQUENCE [LARGE SCALE GENOMIC DNA]</scope>
    <source>
        <strain evidence="3">CGMCC 4.7455</strain>
    </source>
</reference>
<dbReference type="Proteomes" id="UP001597365">
    <property type="component" value="Unassembled WGS sequence"/>
</dbReference>
<keyword evidence="3" id="KW-1185">Reference proteome</keyword>
<feature type="compositionally biased region" description="Basic and acidic residues" evidence="1">
    <location>
        <begin position="85"/>
        <end position="96"/>
    </location>
</feature>